<proteinExistence type="predicted"/>
<dbReference type="AlphaFoldDB" id="A0A837AFW4"/>
<dbReference type="Pfam" id="PF07030">
    <property type="entry name" value="Phage_Mu_Gp36"/>
    <property type="match status" value="1"/>
</dbReference>
<dbReference type="RefSeq" id="WP_031952446.1">
    <property type="nucleotide sequence ID" value="NZ_KK737786.1"/>
</dbReference>
<reference evidence="1 2" key="1">
    <citation type="submission" date="2014-04" db="EMBL/GenBank/DDBJ databases">
        <title>The Genome Sequence of Acinetobacter baumanii BIDMC 57.</title>
        <authorList>
            <consortium name="The Broad Institute Genomics Platform"/>
            <consortium name="The Broad Institute Genome Sequencing Center for Infectious Disease"/>
            <person name="Murphy C."/>
            <person name="Cosimi L."/>
            <person name="Cerqueira G."/>
            <person name="Feldgarden M."/>
            <person name="Earl A."/>
            <person name="Spencer M.D."/>
            <person name="Fodor A."/>
            <person name="Sautter R.L."/>
            <person name="Hung D."/>
            <person name="Onderdonk A.B."/>
            <person name="Ernst C."/>
            <person name="Delaney M."/>
            <person name="DuBois A."/>
            <person name="Young S.K."/>
            <person name="Zeng Q."/>
            <person name="Gargeya S."/>
            <person name="Abouelleil A."/>
            <person name="Alvarado L."/>
            <person name="Chapman S.B."/>
            <person name="Gainer-Dewar J."/>
            <person name="Goldberg J."/>
            <person name="Griggs A."/>
            <person name="Gujja S."/>
            <person name="Hansen M."/>
            <person name="Howarth C."/>
            <person name="Imamovic A."/>
            <person name="Larimer J."/>
            <person name="Pearson M."/>
            <person name="Poon T.W."/>
            <person name="Priest M."/>
            <person name="Roberts A."/>
            <person name="Saif S."/>
            <person name="Shea T."/>
            <person name="Sykes S."/>
            <person name="Wortman J."/>
            <person name="Nusbaum C."/>
            <person name="Birren B."/>
        </authorList>
    </citation>
    <scope>NUCLEOTIDE SEQUENCE [LARGE SCALE GENOMIC DNA]</scope>
    <source>
        <strain evidence="1 2">BIDMC 57</strain>
    </source>
</reference>
<comment type="caution">
    <text evidence="1">The sequence shown here is derived from an EMBL/GenBank/DDBJ whole genome shotgun (WGS) entry which is preliminary data.</text>
</comment>
<evidence type="ECO:0000313" key="2">
    <source>
        <dbReference type="Proteomes" id="UP000027208"/>
    </source>
</evidence>
<dbReference type="InterPro" id="IPR009752">
    <property type="entry name" value="Phage_Mu_GpJ"/>
</dbReference>
<protein>
    <recommendedName>
        <fullName evidence="3">DUF1320 domain-containing protein</fullName>
    </recommendedName>
</protein>
<dbReference type="EMBL" id="JMUI01000003">
    <property type="protein sequence ID" value="KDM57170.1"/>
    <property type="molecule type" value="Genomic_DNA"/>
</dbReference>
<accession>A0A837AFW4</accession>
<sequence>MYATADVMIAKFGERELIQLTDNEAPYLEVINYDKLNKALQHANSQIEGYLVGRYKLPLQTVPPFLESIACDMARYHACTGAFSENDPIRTRYDDAIKTLKEIAKGTVSLGNAPAGESKPVKTSSNNVMFQVGRNDFGGRGW</sequence>
<gene>
    <name evidence="1" type="ORF">AE32_01281</name>
</gene>
<dbReference type="Proteomes" id="UP000027208">
    <property type="component" value="Unassembled WGS sequence"/>
</dbReference>
<name>A0A837AFW4_ACINO</name>
<evidence type="ECO:0000313" key="1">
    <source>
        <dbReference type="EMBL" id="KDM57170.1"/>
    </source>
</evidence>
<evidence type="ECO:0008006" key="3">
    <source>
        <dbReference type="Google" id="ProtNLM"/>
    </source>
</evidence>
<organism evidence="1 2">
    <name type="scientific">Acinetobacter nosocomialis</name>
    <dbReference type="NCBI Taxonomy" id="106654"/>
    <lineage>
        <taxon>Bacteria</taxon>
        <taxon>Pseudomonadati</taxon>
        <taxon>Pseudomonadota</taxon>
        <taxon>Gammaproteobacteria</taxon>
        <taxon>Moraxellales</taxon>
        <taxon>Moraxellaceae</taxon>
        <taxon>Acinetobacter</taxon>
        <taxon>Acinetobacter calcoaceticus/baumannii complex</taxon>
    </lineage>
</organism>